<reference evidence="2" key="1">
    <citation type="submission" date="2018-07" db="EMBL/GenBank/DDBJ databases">
        <authorList>
            <consortium name="Genoscope - CEA"/>
            <person name="William W."/>
        </authorList>
    </citation>
    <scope>NUCLEOTIDE SEQUENCE</scope>
    <source>
        <strain evidence="2">IK1</strain>
    </source>
</reference>
<gene>
    <name evidence="2" type="ORF">TRIP_D300186</name>
</gene>
<proteinExistence type="predicted"/>
<organism evidence="2">
    <name type="scientific">uncultured Paludibacter sp</name>
    <dbReference type="NCBI Taxonomy" id="497635"/>
    <lineage>
        <taxon>Bacteria</taxon>
        <taxon>Pseudomonadati</taxon>
        <taxon>Bacteroidota</taxon>
        <taxon>Bacteroidia</taxon>
        <taxon>Bacteroidales</taxon>
        <taxon>Paludibacteraceae</taxon>
        <taxon>Paludibacter</taxon>
        <taxon>environmental samples</taxon>
    </lineage>
</organism>
<accession>A0A653ABH5</accession>
<feature type="coiled-coil region" evidence="1">
    <location>
        <begin position="105"/>
        <end position="132"/>
    </location>
</feature>
<evidence type="ECO:0000313" key="2">
    <source>
        <dbReference type="EMBL" id="VBB45330.1"/>
    </source>
</evidence>
<protein>
    <submittedName>
        <fullName evidence="2">Uncharacterized protein</fullName>
    </submittedName>
</protein>
<evidence type="ECO:0000256" key="1">
    <source>
        <dbReference type="SAM" id="Coils"/>
    </source>
</evidence>
<keyword evidence="1" id="KW-0175">Coiled coil</keyword>
<sequence>MTYENFISYIEHPENLAEEQIPELKELIEKFPYFGAAHWLYLKALKNTNSIYYGAELNKTAVFSQERRQLYFFIHPEELETKNNRERVSKDGSYFDMIESFESSDENKRQSLKSLAERLKAARENLKSSENR</sequence>
<name>A0A653ABH5_9BACT</name>
<dbReference type="EMBL" id="UPXZ01000024">
    <property type="protein sequence ID" value="VBB45330.1"/>
    <property type="molecule type" value="Genomic_DNA"/>
</dbReference>
<dbReference type="AlphaFoldDB" id="A0A653ABH5"/>